<feature type="region of interest" description="Disordered" evidence="1">
    <location>
        <begin position="52"/>
        <end position="82"/>
    </location>
</feature>
<accession>A0A218W6Q5</accession>
<dbReference type="Proteomes" id="UP000197138">
    <property type="component" value="Unassembled WGS sequence"/>
</dbReference>
<comment type="caution">
    <text evidence="2">The sequence shown here is derived from an EMBL/GenBank/DDBJ whole genome shotgun (WGS) entry which is preliminary data.</text>
</comment>
<evidence type="ECO:0000313" key="3">
    <source>
        <dbReference type="Proteomes" id="UP000197138"/>
    </source>
</evidence>
<reference evidence="3" key="1">
    <citation type="journal article" date="2017" name="Plant J.">
        <title>The pomegranate (Punica granatum L.) genome and the genomics of punicalagin biosynthesis.</title>
        <authorList>
            <person name="Qin G."/>
            <person name="Xu C."/>
            <person name="Ming R."/>
            <person name="Tang H."/>
            <person name="Guyot R."/>
            <person name="Kramer E.M."/>
            <person name="Hu Y."/>
            <person name="Yi X."/>
            <person name="Qi Y."/>
            <person name="Xu X."/>
            <person name="Gao Z."/>
            <person name="Pan H."/>
            <person name="Jian J."/>
            <person name="Tian Y."/>
            <person name="Yue Z."/>
            <person name="Xu Y."/>
        </authorList>
    </citation>
    <scope>NUCLEOTIDE SEQUENCE [LARGE SCALE GENOMIC DNA]</scope>
    <source>
        <strain evidence="3">cv. Dabenzi</strain>
    </source>
</reference>
<feature type="compositionally biased region" description="Basic and acidic residues" evidence="1">
    <location>
        <begin position="69"/>
        <end position="82"/>
    </location>
</feature>
<dbReference type="AlphaFoldDB" id="A0A218W6Q5"/>
<dbReference type="EMBL" id="MTKT01005369">
    <property type="protein sequence ID" value="OWM67980.1"/>
    <property type="molecule type" value="Genomic_DNA"/>
</dbReference>
<sequence>MNDARIEVISREATGSGNLACCPFPPVEKLGSSWDRLRKLLSSSASFEPATMRSGVASEMRGKNGMKNGDAELRARNMEKRT</sequence>
<evidence type="ECO:0000256" key="1">
    <source>
        <dbReference type="SAM" id="MobiDB-lite"/>
    </source>
</evidence>
<name>A0A218W6Q5_PUNGR</name>
<gene>
    <name evidence="2" type="ORF">CDL15_Pgr017548</name>
</gene>
<proteinExistence type="predicted"/>
<protein>
    <submittedName>
        <fullName evidence="2">Uncharacterized protein</fullName>
    </submittedName>
</protein>
<organism evidence="2 3">
    <name type="scientific">Punica granatum</name>
    <name type="common">Pomegranate</name>
    <dbReference type="NCBI Taxonomy" id="22663"/>
    <lineage>
        <taxon>Eukaryota</taxon>
        <taxon>Viridiplantae</taxon>
        <taxon>Streptophyta</taxon>
        <taxon>Embryophyta</taxon>
        <taxon>Tracheophyta</taxon>
        <taxon>Spermatophyta</taxon>
        <taxon>Magnoliopsida</taxon>
        <taxon>eudicotyledons</taxon>
        <taxon>Gunneridae</taxon>
        <taxon>Pentapetalae</taxon>
        <taxon>rosids</taxon>
        <taxon>malvids</taxon>
        <taxon>Myrtales</taxon>
        <taxon>Lythraceae</taxon>
        <taxon>Punica</taxon>
    </lineage>
</organism>
<evidence type="ECO:0000313" key="2">
    <source>
        <dbReference type="EMBL" id="OWM67980.1"/>
    </source>
</evidence>